<name>A0ABW2PJ61_9BACL</name>
<dbReference type="PANTHER" id="PTHR46233">
    <property type="entry name" value="HYDROXYACYLGLUTATHIONE HYDROLASE GLOC"/>
    <property type="match status" value="1"/>
</dbReference>
<evidence type="ECO:0000313" key="7">
    <source>
        <dbReference type="Proteomes" id="UP001596439"/>
    </source>
</evidence>
<evidence type="ECO:0000256" key="4">
    <source>
        <dbReference type="ARBA" id="ARBA00022833"/>
    </source>
</evidence>
<dbReference type="InterPro" id="IPR036866">
    <property type="entry name" value="RibonucZ/Hydroxyglut_hydro"/>
</dbReference>
<evidence type="ECO:0000259" key="5">
    <source>
        <dbReference type="SMART" id="SM00849"/>
    </source>
</evidence>
<protein>
    <submittedName>
        <fullName evidence="6">MBL fold metallo-hydrolase</fullName>
    </submittedName>
</protein>
<keyword evidence="3" id="KW-0378">Hydrolase</keyword>
<keyword evidence="4" id="KW-0862">Zinc</keyword>
<gene>
    <name evidence="6" type="ORF">ACFQO8_05150</name>
</gene>
<feature type="domain" description="Metallo-beta-lactamase" evidence="5">
    <location>
        <begin position="12"/>
        <end position="188"/>
    </location>
</feature>
<organism evidence="6 7">
    <name type="scientific">Exiguobacterium aestuarii</name>
    <dbReference type="NCBI Taxonomy" id="273527"/>
    <lineage>
        <taxon>Bacteria</taxon>
        <taxon>Bacillati</taxon>
        <taxon>Bacillota</taxon>
        <taxon>Bacilli</taxon>
        <taxon>Bacillales</taxon>
        <taxon>Bacillales Family XII. Incertae Sedis</taxon>
        <taxon>Exiguobacterium</taxon>
    </lineage>
</organism>
<dbReference type="SUPFAM" id="SSF56281">
    <property type="entry name" value="Metallo-hydrolase/oxidoreductase"/>
    <property type="match status" value="1"/>
</dbReference>
<dbReference type="EMBL" id="JBHTCE010000001">
    <property type="protein sequence ID" value="MFC7389522.1"/>
    <property type="molecule type" value="Genomic_DNA"/>
</dbReference>
<comment type="caution">
    <text evidence="6">The sequence shown here is derived from an EMBL/GenBank/DDBJ whole genome shotgun (WGS) entry which is preliminary data.</text>
</comment>
<accession>A0ABW2PJ61</accession>
<reference evidence="7" key="1">
    <citation type="journal article" date="2019" name="Int. J. Syst. Evol. Microbiol.">
        <title>The Global Catalogue of Microorganisms (GCM) 10K type strain sequencing project: providing services to taxonomists for standard genome sequencing and annotation.</title>
        <authorList>
            <consortium name="The Broad Institute Genomics Platform"/>
            <consortium name="The Broad Institute Genome Sequencing Center for Infectious Disease"/>
            <person name="Wu L."/>
            <person name="Ma J."/>
        </authorList>
    </citation>
    <scope>NUCLEOTIDE SEQUENCE [LARGE SCALE GENOMIC DNA]</scope>
    <source>
        <strain evidence="7">CCUG 55590</strain>
    </source>
</reference>
<dbReference type="InterPro" id="IPR051453">
    <property type="entry name" value="MBL_Glyoxalase_II"/>
</dbReference>
<dbReference type="SMART" id="SM00849">
    <property type="entry name" value="Lactamase_B"/>
    <property type="match status" value="1"/>
</dbReference>
<evidence type="ECO:0000256" key="1">
    <source>
        <dbReference type="ARBA" id="ARBA00001947"/>
    </source>
</evidence>
<dbReference type="RefSeq" id="WP_214787478.1">
    <property type="nucleotide sequence ID" value="NZ_JANIEL010000141.1"/>
</dbReference>
<dbReference type="InterPro" id="IPR001279">
    <property type="entry name" value="Metallo-B-lactamas"/>
</dbReference>
<evidence type="ECO:0000256" key="2">
    <source>
        <dbReference type="ARBA" id="ARBA00022723"/>
    </source>
</evidence>
<keyword evidence="7" id="KW-1185">Reference proteome</keyword>
<dbReference type="Proteomes" id="UP001596439">
    <property type="component" value="Unassembled WGS sequence"/>
</dbReference>
<dbReference type="Pfam" id="PF00753">
    <property type="entry name" value="Lactamase_B"/>
    <property type="match status" value="1"/>
</dbReference>
<sequence>MQVKKITSGLAQENGYVLEKEGTVIIIDPGTDDPRFFETIDRLGTPAAILLTHAHFDHIGGIDSLRERYQIPVYVHRLESDWLIDGEKNGATAFNLAVPAMKRAEKVYEGDLLVIGDFTFHLYHTPGHSPGSVVLYLADEGIAFCGDLIFKQSVGRTDLFGGDQATLMGSIERMKHVMPGATVLYPGHGPKTTLEEEKQTNPFFKQ</sequence>
<dbReference type="Gene3D" id="3.60.15.10">
    <property type="entry name" value="Ribonuclease Z/Hydroxyacylglutathione hydrolase-like"/>
    <property type="match status" value="1"/>
</dbReference>
<evidence type="ECO:0000313" key="6">
    <source>
        <dbReference type="EMBL" id="MFC7389522.1"/>
    </source>
</evidence>
<keyword evidence="2" id="KW-0479">Metal-binding</keyword>
<evidence type="ECO:0000256" key="3">
    <source>
        <dbReference type="ARBA" id="ARBA00022801"/>
    </source>
</evidence>
<dbReference type="PANTHER" id="PTHR46233:SF3">
    <property type="entry name" value="HYDROXYACYLGLUTATHIONE HYDROLASE GLOC"/>
    <property type="match status" value="1"/>
</dbReference>
<comment type="cofactor">
    <cofactor evidence="1">
        <name>Zn(2+)</name>
        <dbReference type="ChEBI" id="CHEBI:29105"/>
    </cofactor>
</comment>
<dbReference type="CDD" id="cd06262">
    <property type="entry name" value="metallo-hydrolase-like_MBL-fold"/>
    <property type="match status" value="1"/>
</dbReference>
<proteinExistence type="predicted"/>